<dbReference type="EMBL" id="JABEBT010000009">
    <property type="protein sequence ID" value="KAF7638866.1"/>
    <property type="molecule type" value="Genomic_DNA"/>
</dbReference>
<dbReference type="Proteomes" id="UP000605970">
    <property type="component" value="Unassembled WGS sequence"/>
</dbReference>
<comment type="caution">
    <text evidence="1">The sequence shown here is derived from an EMBL/GenBank/DDBJ whole genome shotgun (WGS) entry which is preliminary data.</text>
</comment>
<evidence type="ECO:0000313" key="1">
    <source>
        <dbReference type="EMBL" id="KAF7638866.1"/>
    </source>
</evidence>
<organism evidence="1 2">
    <name type="scientific">Meloidogyne graminicola</name>
    <dbReference type="NCBI Taxonomy" id="189291"/>
    <lineage>
        <taxon>Eukaryota</taxon>
        <taxon>Metazoa</taxon>
        <taxon>Ecdysozoa</taxon>
        <taxon>Nematoda</taxon>
        <taxon>Chromadorea</taxon>
        <taxon>Rhabditida</taxon>
        <taxon>Tylenchina</taxon>
        <taxon>Tylenchomorpha</taxon>
        <taxon>Tylenchoidea</taxon>
        <taxon>Meloidogynidae</taxon>
        <taxon>Meloidogyninae</taxon>
        <taxon>Meloidogyne</taxon>
    </lineage>
</organism>
<gene>
    <name evidence="1" type="ORF">Mgra_00001675</name>
</gene>
<evidence type="ECO:0000313" key="2">
    <source>
        <dbReference type="Proteomes" id="UP000605970"/>
    </source>
</evidence>
<accession>A0A8T0A0Q5</accession>
<name>A0A8T0A0Q5_9BILA</name>
<keyword evidence="2" id="KW-1185">Reference proteome</keyword>
<protein>
    <submittedName>
        <fullName evidence="1">Uncharacterized protein</fullName>
    </submittedName>
</protein>
<proteinExistence type="predicted"/>
<dbReference type="OrthoDB" id="5839780at2759"/>
<dbReference type="AlphaFoldDB" id="A0A8T0A0Q5"/>
<reference evidence="1" key="1">
    <citation type="journal article" date="2020" name="Ecol. Evol.">
        <title>Genome structure and content of the rice root-knot nematode (Meloidogyne graminicola).</title>
        <authorList>
            <person name="Phan N.T."/>
            <person name="Danchin E.G.J."/>
            <person name="Klopp C."/>
            <person name="Perfus-Barbeoch L."/>
            <person name="Kozlowski D.K."/>
            <person name="Koutsovoulos G.D."/>
            <person name="Lopez-Roques C."/>
            <person name="Bouchez O."/>
            <person name="Zahm M."/>
            <person name="Besnard G."/>
            <person name="Bellafiore S."/>
        </authorList>
    </citation>
    <scope>NUCLEOTIDE SEQUENCE</scope>
    <source>
        <strain evidence="1">VN-18</strain>
    </source>
</reference>
<sequence length="238" mass="28278">MADLEVQPFALTRAQSAAVIRGSSIDNQPQLMLTRTYSIPNVFDYHRRTDPYKPQFSIYSYSLAKYRPYFPYRYIRDCERGAANNFWYNRYYQFTPLFKRSVFRPYFFYRHDFDNPSYSRRAYDPFYTPNYDNYSYGNWGKVRQHYIIFKIFFVNRNGLTNKRFEPQSNRLGPVVPDLTSEEVNRLQRTSSLVDLAIRDGVPYPQRPAINNVPPYLNMLTRTFSVPNVNQYTGAIGPL</sequence>